<evidence type="ECO:0000313" key="2">
    <source>
        <dbReference type="EMBL" id="GAA5048645.1"/>
    </source>
</evidence>
<gene>
    <name evidence="2" type="ORF">GCM10025751_20790</name>
</gene>
<accession>A0AAV3UGC5</accession>
<evidence type="ECO:0000259" key="1">
    <source>
        <dbReference type="PROSITE" id="PS51186"/>
    </source>
</evidence>
<dbReference type="Gene3D" id="3.40.630.30">
    <property type="match status" value="1"/>
</dbReference>
<dbReference type="Proteomes" id="UP001501729">
    <property type="component" value="Unassembled WGS sequence"/>
</dbReference>
<dbReference type="InterPro" id="IPR016181">
    <property type="entry name" value="Acyl_CoA_acyltransferase"/>
</dbReference>
<dbReference type="PROSITE" id="PS51186">
    <property type="entry name" value="GNAT"/>
    <property type="match status" value="1"/>
</dbReference>
<dbReference type="SUPFAM" id="SSF55729">
    <property type="entry name" value="Acyl-CoA N-acyltransferases (Nat)"/>
    <property type="match status" value="1"/>
</dbReference>
<organism evidence="2 3">
    <name type="scientific">Haladaptatus pallidirubidus</name>
    <dbReference type="NCBI Taxonomy" id="1008152"/>
    <lineage>
        <taxon>Archaea</taxon>
        <taxon>Methanobacteriati</taxon>
        <taxon>Methanobacteriota</taxon>
        <taxon>Stenosarchaea group</taxon>
        <taxon>Halobacteria</taxon>
        <taxon>Halobacteriales</taxon>
        <taxon>Haladaptataceae</taxon>
        <taxon>Haladaptatus</taxon>
    </lineage>
</organism>
<sequence>MEYEFSSFTADDVDGIVSWHYDPPYDFYDMKSDPEDLALFTNPNNWDNKYAVFDSSGERVGFFSFNLDDSETLEIGLGMHPELTGNGHGKSFVEAGLKFAKEEYDPDTFSLAVATFNERAISVYEDVGFEPQETFMQETNGGKYEFLRMTLSRSLY</sequence>
<dbReference type="GeneID" id="68612680"/>
<proteinExistence type="predicted"/>
<dbReference type="PANTHER" id="PTHR43415">
    <property type="entry name" value="SPERMIDINE N(1)-ACETYLTRANSFERASE"/>
    <property type="match status" value="1"/>
</dbReference>
<dbReference type="GO" id="GO:0016747">
    <property type="term" value="F:acyltransferase activity, transferring groups other than amino-acyl groups"/>
    <property type="evidence" value="ECO:0007669"/>
    <property type="project" value="InterPro"/>
</dbReference>
<comment type="caution">
    <text evidence="2">The sequence shown here is derived from an EMBL/GenBank/DDBJ whole genome shotgun (WGS) entry which is preliminary data.</text>
</comment>
<dbReference type="EMBL" id="BAABKX010000001">
    <property type="protein sequence ID" value="GAA5048645.1"/>
    <property type="molecule type" value="Genomic_DNA"/>
</dbReference>
<keyword evidence="3" id="KW-1185">Reference proteome</keyword>
<name>A0AAV3UGC5_9EURY</name>
<dbReference type="Pfam" id="PF00583">
    <property type="entry name" value="Acetyltransf_1"/>
    <property type="match status" value="1"/>
</dbReference>
<dbReference type="AlphaFoldDB" id="A0AAV3UGC5"/>
<protein>
    <submittedName>
        <fullName evidence="2">GNAT family N-acetyltransferase</fullName>
    </submittedName>
</protein>
<reference evidence="2 3" key="1">
    <citation type="journal article" date="2019" name="Int. J. Syst. Evol. Microbiol.">
        <title>The Global Catalogue of Microorganisms (GCM) 10K type strain sequencing project: providing services to taxonomists for standard genome sequencing and annotation.</title>
        <authorList>
            <consortium name="The Broad Institute Genomics Platform"/>
            <consortium name="The Broad Institute Genome Sequencing Center for Infectious Disease"/>
            <person name="Wu L."/>
            <person name="Ma J."/>
        </authorList>
    </citation>
    <scope>NUCLEOTIDE SEQUENCE [LARGE SCALE GENOMIC DNA]</scope>
    <source>
        <strain evidence="2 3">JCM 17504</strain>
    </source>
</reference>
<dbReference type="RefSeq" id="WP_227776827.1">
    <property type="nucleotide sequence ID" value="NZ_BAABKX010000001.1"/>
</dbReference>
<dbReference type="InterPro" id="IPR000182">
    <property type="entry name" value="GNAT_dom"/>
</dbReference>
<dbReference type="CDD" id="cd04301">
    <property type="entry name" value="NAT_SF"/>
    <property type="match status" value="1"/>
</dbReference>
<feature type="domain" description="N-acetyltransferase" evidence="1">
    <location>
        <begin position="3"/>
        <end position="154"/>
    </location>
</feature>
<dbReference type="PANTHER" id="PTHR43415:SF5">
    <property type="entry name" value="ACETYLTRANSFERASE"/>
    <property type="match status" value="1"/>
</dbReference>
<evidence type="ECO:0000313" key="3">
    <source>
        <dbReference type="Proteomes" id="UP001501729"/>
    </source>
</evidence>